<reference evidence="1" key="2">
    <citation type="journal article" date="2015" name="Genome Announc.">
        <title>Draft Genome Sequence of Filamentous Marine Cyanobacterium Lyngbya confervoides Strain BDU141951.</title>
        <authorList>
            <person name="Chandrababunaidu M.M."/>
            <person name="Sen D."/>
            <person name="Tripathy S."/>
        </authorList>
    </citation>
    <scope>NUCLEOTIDE SEQUENCE</scope>
    <source>
        <strain evidence="1">BDU141951</strain>
    </source>
</reference>
<proteinExistence type="predicted"/>
<comment type="caution">
    <text evidence="1">The sequence shown here is derived from an EMBL/GenBank/DDBJ whole genome shotgun (WGS) entry which is preliminary data.</text>
</comment>
<evidence type="ECO:0000313" key="1">
    <source>
        <dbReference type="EMBL" id="NEV66603.1"/>
    </source>
</evidence>
<reference evidence="1" key="3">
    <citation type="submission" date="2020-02" db="EMBL/GenBank/DDBJ databases">
        <authorList>
            <person name="Sarangi A.N."/>
            <person name="Ghosh S."/>
            <person name="Mukherjee M."/>
            <person name="Tripathy S."/>
        </authorList>
    </citation>
    <scope>NUCLEOTIDE SEQUENCE</scope>
    <source>
        <strain evidence="1">BDU141951</strain>
    </source>
</reference>
<protein>
    <submittedName>
        <fullName evidence="1">Uncharacterized protein</fullName>
    </submittedName>
</protein>
<name>A0A0C1Y416_9CYAN</name>
<accession>A0A0C1Y416</accession>
<organism evidence="1">
    <name type="scientific">Lyngbya confervoides BDU141951</name>
    <dbReference type="NCBI Taxonomy" id="1574623"/>
    <lineage>
        <taxon>Bacteria</taxon>
        <taxon>Bacillati</taxon>
        <taxon>Cyanobacteriota</taxon>
        <taxon>Cyanophyceae</taxon>
        <taxon>Oscillatoriophycideae</taxon>
        <taxon>Oscillatoriales</taxon>
        <taxon>Microcoleaceae</taxon>
        <taxon>Lyngbya</taxon>
    </lineage>
</organism>
<sequence>MTNQLTRLTAIAFVLIASEVTVYVGNVLSCPFYTLAEWLTPTGWPVSDILSTWLARSVINFASSFSRSPVSFFRFVS</sequence>
<reference evidence="1" key="1">
    <citation type="submission" date="2014-11" db="EMBL/GenBank/DDBJ databases">
        <authorList>
            <person name="Malar M.C."/>
            <person name="Sen D."/>
            <person name="Tripathy S."/>
        </authorList>
    </citation>
    <scope>NUCLEOTIDE SEQUENCE</scope>
    <source>
        <strain evidence="1">BDU141951</strain>
    </source>
</reference>
<gene>
    <name evidence="1" type="ORF">QQ91_005700</name>
</gene>
<dbReference type="EMBL" id="JTHE02000003">
    <property type="protein sequence ID" value="NEV66603.1"/>
    <property type="molecule type" value="Genomic_DNA"/>
</dbReference>
<dbReference type="AlphaFoldDB" id="A0A0C1Y416"/>